<organism evidence="8 9">
    <name type="scientific">Parastrongyloides trichosuri</name>
    <name type="common">Possum-specific nematode worm</name>
    <dbReference type="NCBI Taxonomy" id="131310"/>
    <lineage>
        <taxon>Eukaryota</taxon>
        <taxon>Metazoa</taxon>
        <taxon>Ecdysozoa</taxon>
        <taxon>Nematoda</taxon>
        <taxon>Chromadorea</taxon>
        <taxon>Rhabditida</taxon>
        <taxon>Tylenchina</taxon>
        <taxon>Panagrolaimomorpha</taxon>
        <taxon>Strongyloidoidea</taxon>
        <taxon>Strongyloididae</taxon>
        <taxon>Parastrongyloides</taxon>
    </lineage>
</organism>
<keyword evidence="8" id="KW-1185">Reference proteome</keyword>
<evidence type="ECO:0000256" key="2">
    <source>
        <dbReference type="ARBA" id="ARBA00022692"/>
    </source>
</evidence>
<feature type="transmembrane region" description="Helical" evidence="6">
    <location>
        <begin position="128"/>
        <end position="147"/>
    </location>
</feature>
<dbReference type="Gene3D" id="1.20.1250.20">
    <property type="entry name" value="MFS general substrate transporter like domains"/>
    <property type="match status" value="1"/>
</dbReference>
<keyword evidence="4 6" id="KW-0472">Membrane</keyword>
<reference evidence="9" key="1">
    <citation type="submission" date="2017-02" db="UniProtKB">
        <authorList>
            <consortium name="WormBaseParasite"/>
        </authorList>
    </citation>
    <scope>IDENTIFICATION</scope>
</reference>
<evidence type="ECO:0000313" key="9">
    <source>
        <dbReference type="WBParaSite" id="PTRK_0000775300.1"/>
    </source>
</evidence>
<comment type="subcellular location">
    <subcellularLocation>
        <location evidence="1">Membrane</location>
        <topology evidence="1">Multi-pass membrane protein</topology>
    </subcellularLocation>
</comment>
<evidence type="ECO:0000256" key="3">
    <source>
        <dbReference type="ARBA" id="ARBA00022989"/>
    </source>
</evidence>
<evidence type="ECO:0000256" key="4">
    <source>
        <dbReference type="ARBA" id="ARBA00023136"/>
    </source>
</evidence>
<evidence type="ECO:0000259" key="7">
    <source>
        <dbReference type="PROSITE" id="PS50850"/>
    </source>
</evidence>
<dbReference type="SUPFAM" id="SSF103473">
    <property type="entry name" value="MFS general substrate transporter"/>
    <property type="match status" value="1"/>
</dbReference>
<dbReference type="STRING" id="131310.A0A0N4ZIJ2"/>
<evidence type="ECO:0000256" key="5">
    <source>
        <dbReference type="SAM" id="MobiDB-lite"/>
    </source>
</evidence>
<protein>
    <submittedName>
        <fullName evidence="9">MFS domain-containing protein</fullName>
    </submittedName>
</protein>
<evidence type="ECO:0000256" key="6">
    <source>
        <dbReference type="SAM" id="Phobius"/>
    </source>
</evidence>
<feature type="domain" description="Major facilitator superfamily (MFS) profile" evidence="7">
    <location>
        <begin position="44"/>
        <end position="511"/>
    </location>
</feature>
<feature type="transmembrane region" description="Helical" evidence="6">
    <location>
        <begin position="327"/>
        <end position="351"/>
    </location>
</feature>
<evidence type="ECO:0000313" key="8">
    <source>
        <dbReference type="Proteomes" id="UP000038045"/>
    </source>
</evidence>
<dbReference type="InterPro" id="IPR005828">
    <property type="entry name" value="MFS_sugar_transport-like"/>
</dbReference>
<dbReference type="PROSITE" id="PS00216">
    <property type="entry name" value="SUGAR_TRANSPORT_1"/>
    <property type="match status" value="1"/>
</dbReference>
<dbReference type="PROSITE" id="PS50850">
    <property type="entry name" value="MFS"/>
    <property type="match status" value="1"/>
</dbReference>
<dbReference type="GO" id="GO:0016020">
    <property type="term" value="C:membrane"/>
    <property type="evidence" value="ECO:0007669"/>
    <property type="project" value="UniProtKB-SubCell"/>
</dbReference>
<keyword evidence="2 6" id="KW-0812">Transmembrane</keyword>
<dbReference type="Pfam" id="PF00083">
    <property type="entry name" value="Sugar_tr"/>
    <property type="match status" value="1"/>
</dbReference>
<dbReference type="AlphaFoldDB" id="A0A0N4ZIJ2"/>
<dbReference type="WBParaSite" id="PTRK_0000775300.1">
    <property type="protein sequence ID" value="PTRK_0000775300.1"/>
    <property type="gene ID" value="PTRK_0000775300"/>
</dbReference>
<evidence type="ECO:0000256" key="1">
    <source>
        <dbReference type="ARBA" id="ARBA00004141"/>
    </source>
</evidence>
<dbReference type="Proteomes" id="UP000038045">
    <property type="component" value="Unplaced"/>
</dbReference>
<dbReference type="GO" id="GO:0022857">
    <property type="term" value="F:transmembrane transporter activity"/>
    <property type="evidence" value="ECO:0007669"/>
    <property type="project" value="InterPro"/>
</dbReference>
<feature type="transmembrane region" description="Helical" evidence="6">
    <location>
        <begin position="486"/>
        <end position="506"/>
    </location>
</feature>
<feature type="transmembrane region" description="Helical" evidence="6">
    <location>
        <begin position="363"/>
        <end position="384"/>
    </location>
</feature>
<feature type="transmembrane region" description="Helical" evidence="6">
    <location>
        <begin position="43"/>
        <end position="64"/>
    </location>
</feature>
<feature type="transmembrane region" description="Helical" evidence="6">
    <location>
        <begin position="396"/>
        <end position="421"/>
    </location>
</feature>
<proteinExistence type="predicted"/>
<name>A0A0N4ZIJ2_PARTI</name>
<sequence length="557" mass="63028">MSTDSTQSDSSKKGQLVSEVKSTSTTSEVKKVTFEDFFKRGTYTYILCGLLQFMILFQLGNMIFMTYGGLPPKIVGCGSKNFTELGWKEETICEYIEKREKNETCKPIFESAFDSINMEWNYICSRQMLIKSSTFFQLIGIFFGSIAGGQLSDLFGRKTTMLISLLIKIALTFLSSFSQDLTQLNIIRLAIQFLNGMTITINGVFIVENIPKNDRIWVYNIFTWSPTTAIFAIIAYFANEWRLLARVVAFLSIPAVILLVISAKSPRWLIQKGRLEEAKKEIKKICKLNKRDIDEKDISRIVQEEYDKSNKVASESKKKYTFLHLFYTWKFTTYTLILSSTFFVASLANYGTLFNMERLSGSIYTNSILMGCLRYIINLIVAAIDPRFKWLGRRHILIVFCFAITASCVGIFFVNVLGLSMEMFKRVLQISVVAYTSQLYLTSGIVSSELFPTPIRNLSYSTLQASSRIGVIISPYLFVLRNIFDSAPYAVLGIITGGVGTLYIFYIPETKGQPLKNEMPGPEESICGNKSILKQPEEVPDSVTSSKQVTQTLVTKN</sequence>
<feature type="transmembrane region" description="Helical" evidence="6">
    <location>
        <begin position="189"/>
        <end position="207"/>
    </location>
</feature>
<keyword evidence="3 6" id="KW-1133">Transmembrane helix</keyword>
<feature type="compositionally biased region" description="Polar residues" evidence="5">
    <location>
        <begin position="542"/>
        <end position="557"/>
    </location>
</feature>
<dbReference type="InterPro" id="IPR005829">
    <property type="entry name" value="Sugar_transporter_CS"/>
</dbReference>
<feature type="transmembrane region" description="Helical" evidence="6">
    <location>
        <begin position="216"/>
        <end position="237"/>
    </location>
</feature>
<feature type="transmembrane region" description="Helical" evidence="6">
    <location>
        <begin position="243"/>
        <end position="263"/>
    </location>
</feature>
<dbReference type="InterPro" id="IPR036259">
    <property type="entry name" value="MFS_trans_sf"/>
</dbReference>
<accession>A0A0N4ZIJ2</accession>
<dbReference type="PANTHER" id="PTHR24064">
    <property type="entry name" value="SOLUTE CARRIER FAMILY 22 MEMBER"/>
    <property type="match status" value="1"/>
</dbReference>
<feature type="region of interest" description="Disordered" evidence="5">
    <location>
        <begin position="536"/>
        <end position="557"/>
    </location>
</feature>
<dbReference type="InterPro" id="IPR020846">
    <property type="entry name" value="MFS_dom"/>
</dbReference>